<keyword evidence="2" id="KW-0233">DNA recombination</keyword>
<dbReference type="Proteomes" id="UP001556196">
    <property type="component" value="Unassembled WGS sequence"/>
</dbReference>
<evidence type="ECO:0000313" key="5">
    <source>
        <dbReference type="Proteomes" id="UP001556196"/>
    </source>
</evidence>
<dbReference type="PIRSF" id="PIRSF006493">
    <property type="entry name" value="Prok_Ku"/>
    <property type="match status" value="1"/>
</dbReference>
<accession>A0ABV3R581</accession>
<comment type="similarity">
    <text evidence="2">Belongs to the prokaryotic Ku family.</text>
</comment>
<comment type="function">
    <text evidence="2">With LigD forms a non-homologous end joining (NHEJ) DNA repair enzyme, which repairs dsDNA breaks with reduced fidelity. Binds linear dsDNA with 5'- and 3'- overhangs but not closed circular dsDNA nor ssDNA. Recruits and stimulates the ligase activity of LigD.</text>
</comment>
<evidence type="ECO:0000313" key="4">
    <source>
        <dbReference type="EMBL" id="MEW9808313.1"/>
    </source>
</evidence>
<dbReference type="InterPro" id="IPR009187">
    <property type="entry name" value="Prok_Ku"/>
</dbReference>
<comment type="subunit">
    <text evidence="2">Homodimer. Interacts with LigD.</text>
</comment>
<name>A0ABV3R581_9HYPH</name>
<proteinExistence type="inferred from homology"/>
<dbReference type="PANTHER" id="PTHR41251">
    <property type="entry name" value="NON-HOMOLOGOUS END JOINING PROTEIN KU"/>
    <property type="match status" value="1"/>
</dbReference>
<dbReference type="SUPFAM" id="SSF100939">
    <property type="entry name" value="SPOC domain-like"/>
    <property type="match status" value="1"/>
</dbReference>
<evidence type="ECO:0000259" key="3">
    <source>
        <dbReference type="SMART" id="SM00559"/>
    </source>
</evidence>
<dbReference type="RefSeq" id="WP_367725534.1">
    <property type="nucleotide sequence ID" value="NZ_JBFOCI010000007.1"/>
</dbReference>
<evidence type="ECO:0000256" key="2">
    <source>
        <dbReference type="HAMAP-Rule" id="MF_01875"/>
    </source>
</evidence>
<reference evidence="4 5" key="1">
    <citation type="submission" date="2024-06" db="EMBL/GenBank/DDBJ databases">
        <authorList>
            <person name="Tuo L."/>
        </authorList>
    </citation>
    <scope>NUCLEOTIDE SEQUENCE [LARGE SCALE GENOMIC DNA]</scope>
    <source>
        <strain evidence="4 5">ZMM04-5</strain>
    </source>
</reference>
<dbReference type="HAMAP" id="MF_01875">
    <property type="entry name" value="Prokaryotic_Ku"/>
    <property type="match status" value="1"/>
</dbReference>
<protein>
    <recommendedName>
        <fullName evidence="2">Non-homologous end joining protein Ku</fullName>
    </recommendedName>
</protein>
<keyword evidence="1 2" id="KW-0238">DNA-binding</keyword>
<feature type="domain" description="Ku" evidence="3">
    <location>
        <begin position="55"/>
        <end position="183"/>
    </location>
</feature>
<comment type="caution">
    <text evidence="4">The sequence shown here is derived from an EMBL/GenBank/DDBJ whole genome shotgun (WGS) entry which is preliminary data.</text>
</comment>
<keyword evidence="2" id="KW-0234">DNA repair</keyword>
<evidence type="ECO:0000256" key="1">
    <source>
        <dbReference type="ARBA" id="ARBA00023125"/>
    </source>
</evidence>
<organism evidence="4 5">
    <name type="scientific">Mesorhizobium marinum</name>
    <dbReference type="NCBI Taxonomy" id="3228790"/>
    <lineage>
        <taxon>Bacteria</taxon>
        <taxon>Pseudomonadati</taxon>
        <taxon>Pseudomonadota</taxon>
        <taxon>Alphaproteobacteria</taxon>
        <taxon>Hyphomicrobiales</taxon>
        <taxon>Phyllobacteriaceae</taxon>
        <taxon>Mesorhizobium</taxon>
    </lineage>
</organism>
<keyword evidence="5" id="KW-1185">Reference proteome</keyword>
<sequence length="276" mass="30453">MALRAVWKGFLKFGAVTCGIKLINAASDSEKIHFRILNRKSGQPVKAAYVDEVTGDVVGPEDQVKGYQLDSGEYLMIEPDDIKKLKPTSEHMLEVDETVDLAAVDQRYLDKPYYVVPADAMSEEPLAVIREALSRKKAAACANIVLYQRGREVVIRPHGDGLMMTTLRNAKDVVSEKSIFDGIKVPKTDPEMVEIATMLIDKKIGKFDPSTFEDRYENALVEMIGAKKAGKKLPKPAAAPKENVVNLAEVLRKSLEKEGIKADKAKKPAARRKSAA</sequence>
<gene>
    <name evidence="2" type="primary">ku</name>
    <name evidence="4" type="ORF">ABUE31_20170</name>
</gene>
<dbReference type="InterPro" id="IPR016194">
    <property type="entry name" value="SPOC-like_C_dom_sf"/>
</dbReference>
<dbReference type="EMBL" id="JBFOCI010000007">
    <property type="protein sequence ID" value="MEW9808313.1"/>
    <property type="molecule type" value="Genomic_DNA"/>
</dbReference>
<dbReference type="SMART" id="SM00559">
    <property type="entry name" value="Ku78"/>
    <property type="match status" value="1"/>
</dbReference>
<keyword evidence="2" id="KW-0227">DNA damage</keyword>
<dbReference type="NCBIfam" id="TIGR02772">
    <property type="entry name" value="Ku_bact"/>
    <property type="match status" value="1"/>
</dbReference>
<dbReference type="PANTHER" id="PTHR41251:SF1">
    <property type="entry name" value="NON-HOMOLOGOUS END JOINING PROTEIN KU"/>
    <property type="match status" value="1"/>
</dbReference>
<dbReference type="Pfam" id="PF02735">
    <property type="entry name" value="Ku"/>
    <property type="match status" value="1"/>
</dbReference>
<dbReference type="InterPro" id="IPR006164">
    <property type="entry name" value="DNA_bd_Ku70/Ku80"/>
</dbReference>